<feature type="region of interest" description="Disordered" evidence="1">
    <location>
        <begin position="225"/>
        <end position="250"/>
    </location>
</feature>
<protein>
    <submittedName>
        <fullName evidence="3">Uncharacterized protein</fullName>
    </submittedName>
</protein>
<keyword evidence="2" id="KW-0472">Membrane</keyword>
<evidence type="ECO:0000256" key="2">
    <source>
        <dbReference type="SAM" id="Phobius"/>
    </source>
</evidence>
<organism evidence="3 4">
    <name type="scientific">Necator americanus</name>
    <name type="common">Human hookworm</name>
    <dbReference type="NCBI Taxonomy" id="51031"/>
    <lineage>
        <taxon>Eukaryota</taxon>
        <taxon>Metazoa</taxon>
        <taxon>Ecdysozoa</taxon>
        <taxon>Nematoda</taxon>
        <taxon>Chromadorea</taxon>
        <taxon>Rhabditida</taxon>
        <taxon>Rhabditina</taxon>
        <taxon>Rhabditomorpha</taxon>
        <taxon>Strongyloidea</taxon>
        <taxon>Ancylostomatidae</taxon>
        <taxon>Bunostominae</taxon>
        <taxon>Necator</taxon>
    </lineage>
</organism>
<feature type="transmembrane region" description="Helical" evidence="2">
    <location>
        <begin position="259"/>
        <end position="277"/>
    </location>
</feature>
<feature type="region of interest" description="Disordered" evidence="1">
    <location>
        <begin position="87"/>
        <end position="110"/>
    </location>
</feature>
<keyword evidence="2" id="KW-1133">Transmembrane helix</keyword>
<proteinExistence type="predicted"/>
<accession>A0ABR1CH18</accession>
<keyword evidence="2" id="KW-0812">Transmembrane</keyword>
<evidence type="ECO:0000313" key="4">
    <source>
        <dbReference type="Proteomes" id="UP001303046"/>
    </source>
</evidence>
<keyword evidence="4" id="KW-1185">Reference proteome</keyword>
<dbReference type="Proteomes" id="UP001303046">
    <property type="component" value="Unassembled WGS sequence"/>
</dbReference>
<comment type="caution">
    <text evidence="3">The sequence shown here is derived from an EMBL/GenBank/DDBJ whole genome shotgun (WGS) entry which is preliminary data.</text>
</comment>
<reference evidence="3 4" key="1">
    <citation type="submission" date="2023-08" db="EMBL/GenBank/DDBJ databases">
        <title>A Necator americanus chromosomal reference genome.</title>
        <authorList>
            <person name="Ilik V."/>
            <person name="Petrzelkova K.J."/>
            <person name="Pardy F."/>
            <person name="Fuh T."/>
            <person name="Niatou-Singa F.S."/>
            <person name="Gouil Q."/>
            <person name="Baker L."/>
            <person name="Ritchie M.E."/>
            <person name="Jex A.R."/>
            <person name="Gazzola D."/>
            <person name="Li H."/>
            <person name="Toshio Fujiwara R."/>
            <person name="Zhan B."/>
            <person name="Aroian R.V."/>
            <person name="Pafco B."/>
            <person name="Schwarz E.M."/>
        </authorList>
    </citation>
    <scope>NUCLEOTIDE SEQUENCE [LARGE SCALE GENOMIC DNA]</scope>
    <source>
        <strain evidence="3 4">Aroian</strain>
        <tissue evidence="3">Whole animal</tissue>
    </source>
</reference>
<feature type="transmembrane region" description="Helical" evidence="2">
    <location>
        <begin position="17"/>
        <end position="37"/>
    </location>
</feature>
<evidence type="ECO:0000256" key="1">
    <source>
        <dbReference type="SAM" id="MobiDB-lite"/>
    </source>
</evidence>
<sequence length="278" mass="29879">MTSFVYSMDSERVLKSGPFSCILVVTNCFLLWSVSIYSKFTDFISHQTANMSNSRWYTDGSSVTSSSPAVSDASFDADVTLRSTHLNASSHDEATMPPAPPTTSFSRPNRPPCLYKGKDLKASNPPGDGICVPPVLLSPVLSRPVRSAQSATTSPLPALNSPITFHGSDSENSDGTAWRGSGGSVNVARRSLASGSRPSTPIMSPILNRSSSGSRIGALHLTSRSGSGSGLVPGRSMVRRTDSASEADRRRKRLRRRTMIHGVMEFSLVIIVIHMIFE</sequence>
<gene>
    <name evidence="3" type="primary">Necator_chrII.g7704</name>
    <name evidence="3" type="ORF">RB195_019910</name>
</gene>
<evidence type="ECO:0000313" key="3">
    <source>
        <dbReference type="EMBL" id="KAK6737489.1"/>
    </source>
</evidence>
<feature type="region of interest" description="Disordered" evidence="1">
    <location>
        <begin position="151"/>
        <end position="182"/>
    </location>
</feature>
<feature type="compositionally biased region" description="Basic and acidic residues" evidence="1">
    <location>
        <begin position="239"/>
        <end position="249"/>
    </location>
</feature>
<name>A0ABR1CH18_NECAM</name>
<dbReference type="EMBL" id="JAVFWL010000002">
    <property type="protein sequence ID" value="KAK6737489.1"/>
    <property type="molecule type" value="Genomic_DNA"/>
</dbReference>